<dbReference type="Gene3D" id="3.40.50.150">
    <property type="entry name" value="Vaccinia Virus protein VP39"/>
    <property type="match status" value="1"/>
</dbReference>
<dbReference type="InterPro" id="IPR029063">
    <property type="entry name" value="SAM-dependent_MTases_sf"/>
</dbReference>
<dbReference type="PANTHER" id="PTHR45875">
    <property type="entry name" value="METHYLTRANSFERASE N6AMT1"/>
    <property type="match status" value="1"/>
</dbReference>
<dbReference type="Proteomes" id="UP000034196">
    <property type="component" value="Unassembled WGS sequence"/>
</dbReference>
<organism evidence="5 6">
    <name type="scientific">Streptomyces mangrovisoli</name>
    <dbReference type="NCBI Taxonomy" id="1428628"/>
    <lineage>
        <taxon>Bacteria</taxon>
        <taxon>Bacillati</taxon>
        <taxon>Actinomycetota</taxon>
        <taxon>Actinomycetes</taxon>
        <taxon>Kitasatosporales</taxon>
        <taxon>Streptomycetaceae</taxon>
        <taxon>Streptomyces</taxon>
    </lineage>
</organism>
<dbReference type="OrthoDB" id="267914at2"/>
<keyword evidence="3" id="KW-0949">S-adenosyl-L-methionine</keyword>
<dbReference type="GO" id="GO:0032259">
    <property type="term" value="P:methylation"/>
    <property type="evidence" value="ECO:0007669"/>
    <property type="project" value="UniProtKB-KW"/>
</dbReference>
<protein>
    <submittedName>
        <fullName evidence="5">Methyltransferase</fullName>
    </submittedName>
</protein>
<gene>
    <name evidence="5" type="ORF">WN71_032995</name>
</gene>
<dbReference type="EMBL" id="LAVA02000097">
    <property type="protein sequence ID" value="OIJ63638.1"/>
    <property type="molecule type" value="Genomic_DNA"/>
</dbReference>
<feature type="domain" description="Methyltransferase small" evidence="4">
    <location>
        <begin position="43"/>
        <end position="187"/>
    </location>
</feature>
<dbReference type="CDD" id="cd02440">
    <property type="entry name" value="AdoMet_MTases"/>
    <property type="match status" value="1"/>
</dbReference>
<sequence length="235" mass="25861">MPPTDHGDISGFGRGSALLRRHQEDTARPQEFTLLGRDWYLLDGVFSPTYTPVTELFTSWLPYPAGGSFLEVGSGAGVTAVTAALSGCGRVTALDIAAAAVENTRRNIGRHHVGDRARAVHSDLFSALDPEDRYDVVFWNSNFAEAPGDFVNESDLHHAFFDPGYEAHRRFVEEAPDRLTPNGRLFLGFCSIGNTPLLTGLCDRAGLTVEVVRSERRSPDPDTTLDFRLLELRRA</sequence>
<evidence type="ECO:0000256" key="2">
    <source>
        <dbReference type="ARBA" id="ARBA00022679"/>
    </source>
</evidence>
<name>A0A1J4NR58_9ACTN</name>
<dbReference type="STRING" id="1428628.WN71_032995"/>
<keyword evidence="2" id="KW-0808">Transferase</keyword>
<evidence type="ECO:0000313" key="6">
    <source>
        <dbReference type="Proteomes" id="UP000034196"/>
    </source>
</evidence>
<dbReference type="GO" id="GO:0008276">
    <property type="term" value="F:protein methyltransferase activity"/>
    <property type="evidence" value="ECO:0007669"/>
    <property type="project" value="TreeGrafter"/>
</dbReference>
<dbReference type="RefSeq" id="WP_046591868.1">
    <property type="nucleotide sequence ID" value="NZ_LAVA02000097.1"/>
</dbReference>
<evidence type="ECO:0000259" key="4">
    <source>
        <dbReference type="Pfam" id="PF05175"/>
    </source>
</evidence>
<evidence type="ECO:0000256" key="3">
    <source>
        <dbReference type="ARBA" id="ARBA00022691"/>
    </source>
</evidence>
<keyword evidence="1 5" id="KW-0489">Methyltransferase</keyword>
<dbReference type="GO" id="GO:0035657">
    <property type="term" value="C:eRF1 methyltransferase complex"/>
    <property type="evidence" value="ECO:0007669"/>
    <property type="project" value="TreeGrafter"/>
</dbReference>
<comment type="caution">
    <text evidence="5">The sequence shown here is derived from an EMBL/GenBank/DDBJ whole genome shotgun (WGS) entry which is preliminary data.</text>
</comment>
<dbReference type="InterPro" id="IPR052190">
    <property type="entry name" value="Euk-Arch_PrmC-MTase"/>
</dbReference>
<dbReference type="GO" id="GO:0008757">
    <property type="term" value="F:S-adenosylmethionine-dependent methyltransferase activity"/>
    <property type="evidence" value="ECO:0007669"/>
    <property type="project" value="TreeGrafter"/>
</dbReference>
<dbReference type="InterPro" id="IPR007848">
    <property type="entry name" value="Small_mtfrase_dom"/>
</dbReference>
<evidence type="ECO:0000256" key="1">
    <source>
        <dbReference type="ARBA" id="ARBA00022603"/>
    </source>
</evidence>
<proteinExistence type="predicted"/>
<dbReference type="PANTHER" id="PTHR45875:SF1">
    <property type="entry name" value="METHYLTRANSFERASE N6AMT1"/>
    <property type="match status" value="1"/>
</dbReference>
<dbReference type="SUPFAM" id="SSF53335">
    <property type="entry name" value="S-adenosyl-L-methionine-dependent methyltransferases"/>
    <property type="match status" value="1"/>
</dbReference>
<accession>A0A1J4NR58</accession>
<evidence type="ECO:0000313" key="5">
    <source>
        <dbReference type="EMBL" id="OIJ63638.1"/>
    </source>
</evidence>
<dbReference type="AlphaFoldDB" id="A0A1J4NR58"/>
<keyword evidence="6" id="KW-1185">Reference proteome</keyword>
<reference evidence="5" key="1">
    <citation type="submission" date="2016-10" db="EMBL/GenBank/DDBJ databases">
        <title>Genome sequence of Streptomyces mangrovisoli MUSC 149.</title>
        <authorList>
            <person name="Lee L.-H."/>
            <person name="Ser H.-L."/>
        </authorList>
    </citation>
    <scope>NUCLEOTIDE SEQUENCE [LARGE SCALE GENOMIC DNA]</scope>
    <source>
        <strain evidence="5">MUSC 149</strain>
    </source>
</reference>
<dbReference type="Pfam" id="PF05175">
    <property type="entry name" value="MTS"/>
    <property type="match status" value="1"/>
</dbReference>